<evidence type="ECO:0000259" key="4">
    <source>
        <dbReference type="PROSITE" id="PS50075"/>
    </source>
</evidence>
<dbReference type="Proteomes" id="UP000460558">
    <property type="component" value="Unassembled WGS sequence"/>
</dbReference>
<dbReference type="Gene3D" id="3.30.559.30">
    <property type="entry name" value="Nonribosomal peptide synthetase, condensation domain"/>
    <property type="match status" value="1"/>
</dbReference>
<dbReference type="InterPro" id="IPR001242">
    <property type="entry name" value="Condensation_dom"/>
</dbReference>
<evidence type="ECO:0000256" key="3">
    <source>
        <dbReference type="ARBA" id="ARBA00022553"/>
    </source>
</evidence>
<feature type="domain" description="Carrier" evidence="4">
    <location>
        <begin position="23"/>
        <end position="98"/>
    </location>
</feature>
<proteinExistence type="predicted"/>
<dbReference type="InterPro" id="IPR023213">
    <property type="entry name" value="CAT-like_dom_sf"/>
</dbReference>
<dbReference type="InterPro" id="IPR020845">
    <property type="entry name" value="AMP-binding_CS"/>
</dbReference>
<keyword evidence="3" id="KW-0597">Phosphoprotein</keyword>
<name>A0ABW9NXA5_9ACTN</name>
<dbReference type="Pfam" id="PF00501">
    <property type="entry name" value="AMP-binding"/>
    <property type="match status" value="1"/>
</dbReference>
<dbReference type="SUPFAM" id="SSF56801">
    <property type="entry name" value="Acetyl-CoA synthetase-like"/>
    <property type="match status" value="1"/>
</dbReference>
<dbReference type="SUPFAM" id="SSF52777">
    <property type="entry name" value="CoA-dependent acyltransferases"/>
    <property type="match status" value="2"/>
</dbReference>
<keyword evidence="2" id="KW-0596">Phosphopantetheine</keyword>
<comment type="caution">
    <text evidence="5">The sequence shown here is derived from an EMBL/GenBank/DDBJ whole genome shotgun (WGS) entry which is preliminary data.</text>
</comment>
<dbReference type="PROSITE" id="PS00012">
    <property type="entry name" value="PHOSPHOPANTETHEINE"/>
    <property type="match status" value="1"/>
</dbReference>
<dbReference type="CDD" id="cd19540">
    <property type="entry name" value="LCL_NRPS-like"/>
    <property type="match status" value="1"/>
</dbReference>
<dbReference type="PROSITE" id="PS50075">
    <property type="entry name" value="CARRIER"/>
    <property type="match status" value="1"/>
</dbReference>
<keyword evidence="6" id="KW-1185">Reference proteome</keyword>
<dbReference type="InterPro" id="IPR036736">
    <property type="entry name" value="ACP-like_sf"/>
</dbReference>
<dbReference type="Pfam" id="PF00550">
    <property type="entry name" value="PP-binding"/>
    <property type="match status" value="1"/>
</dbReference>
<dbReference type="Gene3D" id="1.10.1200.10">
    <property type="entry name" value="ACP-like"/>
    <property type="match status" value="1"/>
</dbReference>
<organism evidence="5 6">
    <name type="scientific">Streptomyces katsurahamanus</name>
    <dbReference type="NCBI Taxonomy" id="2577098"/>
    <lineage>
        <taxon>Bacteria</taxon>
        <taxon>Bacillati</taxon>
        <taxon>Actinomycetota</taxon>
        <taxon>Actinomycetes</taxon>
        <taxon>Kitasatosporales</taxon>
        <taxon>Streptomycetaceae</taxon>
        <taxon>Streptomyces</taxon>
    </lineage>
</organism>
<dbReference type="InterPro" id="IPR020806">
    <property type="entry name" value="PKS_PP-bd"/>
</dbReference>
<dbReference type="InterPro" id="IPR000873">
    <property type="entry name" value="AMP-dep_synth/lig_dom"/>
</dbReference>
<feature type="non-terminal residue" evidence="5">
    <location>
        <position position="905"/>
    </location>
</feature>
<reference evidence="5 6" key="1">
    <citation type="submission" date="2019-06" db="EMBL/GenBank/DDBJ databases">
        <title>Comparative genomics and metabolomics analyses of clavulanic acid producing Streptomyces species provides insight into specialized metabolism and evolution of beta-lactam biosynthetic gene clusters.</title>
        <authorList>
            <person name="Moore M.A."/>
            <person name="Cruz-Morales P."/>
            <person name="Barona Gomez F."/>
            <person name="Kapil T."/>
        </authorList>
    </citation>
    <scope>NUCLEOTIDE SEQUENCE [LARGE SCALE GENOMIC DNA]</scope>
    <source>
        <strain evidence="5 6">T-272</strain>
    </source>
</reference>
<dbReference type="Gene3D" id="3.30.559.10">
    <property type="entry name" value="Chloramphenicol acetyltransferase-like domain"/>
    <property type="match status" value="1"/>
</dbReference>
<dbReference type="Pfam" id="PF00668">
    <property type="entry name" value="Condensation"/>
    <property type="match status" value="1"/>
</dbReference>
<evidence type="ECO:0000256" key="1">
    <source>
        <dbReference type="ARBA" id="ARBA00001957"/>
    </source>
</evidence>
<comment type="cofactor">
    <cofactor evidence="1">
        <name>pantetheine 4'-phosphate</name>
        <dbReference type="ChEBI" id="CHEBI:47942"/>
    </cofactor>
</comment>
<gene>
    <name evidence="5" type="ORF">FFZ77_20800</name>
</gene>
<protein>
    <submittedName>
        <fullName evidence="5">AMP-binding protein</fullName>
    </submittedName>
</protein>
<dbReference type="PANTHER" id="PTHR45527:SF1">
    <property type="entry name" value="FATTY ACID SYNTHASE"/>
    <property type="match status" value="1"/>
</dbReference>
<dbReference type="InterPro" id="IPR006162">
    <property type="entry name" value="Ppantetheine_attach_site"/>
</dbReference>
<accession>A0ABW9NXA5</accession>
<evidence type="ECO:0000313" key="6">
    <source>
        <dbReference type="Proteomes" id="UP000460558"/>
    </source>
</evidence>
<dbReference type="SMART" id="SM00823">
    <property type="entry name" value="PKS_PP"/>
    <property type="match status" value="1"/>
</dbReference>
<dbReference type="PANTHER" id="PTHR45527">
    <property type="entry name" value="NONRIBOSOMAL PEPTIDE SYNTHETASE"/>
    <property type="match status" value="1"/>
</dbReference>
<dbReference type="Gene3D" id="3.40.50.980">
    <property type="match status" value="2"/>
</dbReference>
<dbReference type="InterPro" id="IPR009081">
    <property type="entry name" value="PP-bd_ACP"/>
</dbReference>
<dbReference type="PROSITE" id="PS00455">
    <property type="entry name" value="AMP_BINDING"/>
    <property type="match status" value="1"/>
</dbReference>
<evidence type="ECO:0000256" key="2">
    <source>
        <dbReference type="ARBA" id="ARBA00022450"/>
    </source>
</evidence>
<dbReference type="SUPFAM" id="SSF47336">
    <property type="entry name" value="ACP-like"/>
    <property type="match status" value="1"/>
</dbReference>
<sequence length="905" mass="96104">MNGKLDRAALPAPDLTGPAGGRAPATPVEEVLCGLFAEVLGLESVSADVSFFDFGGDSLLAMRLIARVRAVLDTEVSIRDLFTAPTVEAIAGLLDGDDADGRDSAGVRPSLARRTRPEALPLSFAQQRMWFLNRLEETEPGTDAVYSLPLALRMTGDLDVAALEAALGDLADRHESLRTVFPETDGSPRQQILEGAAGRPPLVVVETAERDIDGALAAHASRGFDVSVDLPWRIRLLVTGPSDYVLLIVAHHIAVDGWSMGVLARDLGVAYSARCEGREPGWEPLPVQYADYALWQREVLGELEDPESLVGAQLDYWREALAGAPEELVLPTDRPRPAVSTFRGRRVPIRVGADAHARLVEVAGRGQATMFMVVHTAMAVLLSRMGAGDDIPMGTATAGREHPAVDRLAGFFVNTLVLRTDVSGDPSFAELLGRVRETDLSAYAHQDVPFERLVEVLNPARSLSRNPLFQVMLALQNVPSVQWQLPGLEVSPLPSQSDAAARFDLSVDFAEERSAVGQPSGLSGSILYSTDLFDERTVRALADRLVRVLEQVAVNPQIRLSEIDVLDDVERSLVVGEWNATGQPVAGDSFLDLFGARVEGAPGIAAVRCGADVLSYGELDARSNRLARYLTSLGVGREKVVGLCLLRGVDMVVALLGVWKAGGAYVPLDPEYPADRLAFMVADSGARVVLGSGSTLAGVPVDGARVVLLDEVGEEIASESAEPVGAVVGPDQLAYVIYTSGSTGRPKGVAVAHGGVPNLAEVMRPISGAGEGVVALQFASFSFDASVMDIAVTLAAGGTLAIASSEERREPEALAEMIRTAGVEVASVVPSLLGVLDPESVPGVRNWVLGAERLNADLASRWAYRARVWNTYGPTEATVITTAARMDPGIRPEDLPPSIGTPIGN</sequence>
<dbReference type="EMBL" id="VDEQ01000228">
    <property type="protein sequence ID" value="MQS37971.1"/>
    <property type="molecule type" value="Genomic_DNA"/>
</dbReference>
<evidence type="ECO:0000313" key="5">
    <source>
        <dbReference type="EMBL" id="MQS37971.1"/>
    </source>
</evidence>